<dbReference type="Proteomes" id="UP000199820">
    <property type="component" value="Unassembled WGS sequence"/>
</dbReference>
<evidence type="ECO:0000256" key="9">
    <source>
        <dbReference type="ARBA" id="ARBA00022741"/>
    </source>
</evidence>
<feature type="binding site" evidence="16">
    <location>
        <position position="129"/>
    </location>
    <ligand>
        <name>K(+)</name>
        <dbReference type="ChEBI" id="CHEBI:29103"/>
    </ligand>
</feature>
<evidence type="ECO:0000256" key="8">
    <source>
        <dbReference type="ARBA" id="ARBA00022679"/>
    </source>
</evidence>
<comment type="cofactor">
    <cofactor evidence="16">
        <name>NH4(+)</name>
        <dbReference type="ChEBI" id="CHEBI:28938"/>
    </cofactor>
    <cofactor evidence="16">
        <name>K(+)</name>
        <dbReference type="ChEBI" id="CHEBI:29103"/>
    </cofactor>
    <text evidence="16">A monovalent cation. Ammonium or potassium.</text>
</comment>
<dbReference type="PANTHER" id="PTHR34265:SF1">
    <property type="entry name" value="TYPE III PANTOTHENATE KINASE"/>
    <property type="match status" value="1"/>
</dbReference>
<dbReference type="CDD" id="cd24015">
    <property type="entry name" value="ASKHA_NBD_PanK-III"/>
    <property type="match status" value="1"/>
</dbReference>
<evidence type="ECO:0000256" key="6">
    <source>
        <dbReference type="ARBA" id="ARBA00012102"/>
    </source>
</evidence>
<comment type="cofactor">
    <cofactor evidence="2">
        <name>K(+)</name>
        <dbReference type="ChEBI" id="CHEBI:29103"/>
    </cofactor>
</comment>
<dbReference type="OrthoDB" id="9804707at2"/>
<dbReference type="UniPathway" id="UPA00241">
    <property type="reaction ID" value="UER00352"/>
</dbReference>
<organism evidence="17 18">
    <name type="scientific">[Clostridium] aminophilum</name>
    <dbReference type="NCBI Taxonomy" id="1526"/>
    <lineage>
        <taxon>Bacteria</taxon>
        <taxon>Bacillati</taxon>
        <taxon>Bacillota</taxon>
        <taxon>Clostridia</taxon>
        <taxon>Lachnospirales</taxon>
        <taxon>Lachnospiraceae</taxon>
    </lineage>
</organism>
<dbReference type="AlphaFoldDB" id="A0A1I0FQU3"/>
<evidence type="ECO:0000256" key="4">
    <source>
        <dbReference type="ARBA" id="ARBA00005225"/>
    </source>
</evidence>
<feature type="binding site" evidence="16">
    <location>
        <begin position="7"/>
        <end position="14"/>
    </location>
    <ligand>
        <name>ATP</name>
        <dbReference type="ChEBI" id="CHEBI:30616"/>
    </ligand>
</feature>
<evidence type="ECO:0000256" key="2">
    <source>
        <dbReference type="ARBA" id="ARBA00001958"/>
    </source>
</evidence>
<evidence type="ECO:0000256" key="13">
    <source>
        <dbReference type="ARBA" id="ARBA00022993"/>
    </source>
</evidence>
<keyword evidence="18" id="KW-1185">Reference proteome</keyword>
<keyword evidence="8 16" id="KW-0808">Transferase</keyword>
<keyword evidence="16" id="KW-0479">Metal-binding</keyword>
<sequence>MKILLIDVGNSNIVIGLFEDGTKLFQDRTETGRNWDSLCFMNELETIFFSHSISGNAVDGAIISSVVPDLNPVLSSAIRRFTGKNPMIADRSHIDIPVRDYDMSLLGMDRMVDMIAAREKYGAPLIIYDLGTCTTMSTLDAEGYFNGGMISPGVQLGLDAEAQKTAQLPELMADSPKALLGNDTVSCMINGSVIGTAAMIDGIHERVAEEMNLDVEKLPLVLTGGLGRLVLPWMKHPACFEPDLLLNGLEILYRKNVPMTSSEAVLQ</sequence>
<comment type="similarity">
    <text evidence="14 16">Belongs to the type III pantothenate kinase family.</text>
</comment>
<protein>
    <recommendedName>
        <fullName evidence="15 16">Type III pantothenate kinase</fullName>
        <ecNumber evidence="6 16">2.7.1.33</ecNumber>
    </recommendedName>
    <alternativeName>
        <fullName evidence="16">PanK-III</fullName>
    </alternativeName>
    <alternativeName>
        <fullName evidence="16">Pantothenic acid kinase</fullName>
    </alternativeName>
</protein>
<dbReference type="RefSeq" id="WP_074649712.1">
    <property type="nucleotide sequence ID" value="NZ_FOIL01000027.1"/>
</dbReference>
<evidence type="ECO:0000313" key="18">
    <source>
        <dbReference type="Proteomes" id="UP000199820"/>
    </source>
</evidence>
<dbReference type="eggNOG" id="COG1521">
    <property type="taxonomic scope" value="Bacteria"/>
</dbReference>
<comment type="catalytic activity">
    <reaction evidence="1 16">
        <text>(R)-pantothenate + ATP = (R)-4'-phosphopantothenate + ADP + H(+)</text>
        <dbReference type="Rhea" id="RHEA:16373"/>
        <dbReference type="ChEBI" id="CHEBI:10986"/>
        <dbReference type="ChEBI" id="CHEBI:15378"/>
        <dbReference type="ChEBI" id="CHEBI:29032"/>
        <dbReference type="ChEBI" id="CHEBI:30616"/>
        <dbReference type="ChEBI" id="CHEBI:456216"/>
        <dbReference type="EC" id="2.7.1.33"/>
    </reaction>
</comment>
<reference evidence="17 18" key="1">
    <citation type="submission" date="2016-10" db="EMBL/GenBank/DDBJ databases">
        <authorList>
            <person name="de Groot N.N."/>
        </authorList>
    </citation>
    <scope>NUCLEOTIDE SEQUENCE [LARGE SCALE GENOMIC DNA]</scope>
    <source>
        <strain evidence="17 18">KH1P1</strain>
    </source>
</reference>
<dbReference type="GO" id="GO:0005737">
    <property type="term" value="C:cytoplasm"/>
    <property type="evidence" value="ECO:0007669"/>
    <property type="project" value="UniProtKB-SubCell"/>
</dbReference>
<dbReference type="EMBL" id="FOIL01000027">
    <property type="protein sequence ID" value="SET60541.1"/>
    <property type="molecule type" value="Genomic_DNA"/>
</dbReference>
<feature type="binding site" evidence="16">
    <location>
        <begin position="107"/>
        <end position="110"/>
    </location>
    <ligand>
        <name>substrate</name>
    </ligand>
</feature>
<dbReference type="PANTHER" id="PTHR34265">
    <property type="entry name" value="TYPE III PANTOTHENATE KINASE"/>
    <property type="match status" value="1"/>
</dbReference>
<evidence type="ECO:0000256" key="12">
    <source>
        <dbReference type="ARBA" id="ARBA00022958"/>
    </source>
</evidence>
<evidence type="ECO:0000256" key="11">
    <source>
        <dbReference type="ARBA" id="ARBA00022840"/>
    </source>
</evidence>
<comment type="subunit">
    <text evidence="5 16">Homodimer.</text>
</comment>
<comment type="function">
    <text evidence="16">Catalyzes the phosphorylation of pantothenate (Pan), the first step in CoA biosynthesis.</text>
</comment>
<evidence type="ECO:0000256" key="5">
    <source>
        <dbReference type="ARBA" id="ARBA00011738"/>
    </source>
</evidence>
<evidence type="ECO:0000256" key="15">
    <source>
        <dbReference type="ARBA" id="ARBA00040883"/>
    </source>
</evidence>
<proteinExistence type="inferred from homology"/>
<accession>A0A1I0FQU3</accession>
<keyword evidence="9 16" id="KW-0547">Nucleotide-binding</keyword>
<dbReference type="GO" id="GO:0005524">
    <property type="term" value="F:ATP binding"/>
    <property type="evidence" value="ECO:0007669"/>
    <property type="project" value="UniProtKB-UniRule"/>
</dbReference>
<evidence type="ECO:0000256" key="7">
    <source>
        <dbReference type="ARBA" id="ARBA00022490"/>
    </source>
</evidence>
<dbReference type="Gene3D" id="3.30.420.40">
    <property type="match status" value="2"/>
</dbReference>
<dbReference type="Pfam" id="PF03309">
    <property type="entry name" value="Pan_kinase"/>
    <property type="match status" value="1"/>
</dbReference>
<evidence type="ECO:0000256" key="10">
    <source>
        <dbReference type="ARBA" id="ARBA00022777"/>
    </source>
</evidence>
<keyword evidence="7 16" id="KW-0963">Cytoplasm</keyword>
<evidence type="ECO:0000256" key="3">
    <source>
        <dbReference type="ARBA" id="ARBA00004496"/>
    </source>
</evidence>
<keyword evidence="13 16" id="KW-0173">Coenzyme A biosynthesis</keyword>
<dbReference type="EC" id="2.7.1.33" evidence="6 16"/>
<evidence type="ECO:0000256" key="1">
    <source>
        <dbReference type="ARBA" id="ARBA00001206"/>
    </source>
</evidence>
<dbReference type="InterPro" id="IPR043129">
    <property type="entry name" value="ATPase_NBD"/>
</dbReference>
<dbReference type="HAMAP" id="MF_01274">
    <property type="entry name" value="Pantothen_kinase_3"/>
    <property type="match status" value="1"/>
</dbReference>
<feature type="active site" description="Proton acceptor" evidence="16">
    <location>
        <position position="109"/>
    </location>
</feature>
<comment type="pathway">
    <text evidence="4 16">Cofactor biosynthesis; coenzyme A biosynthesis; CoA from (R)-pantothenate: step 1/5.</text>
</comment>
<dbReference type="GO" id="GO:0015937">
    <property type="term" value="P:coenzyme A biosynthetic process"/>
    <property type="evidence" value="ECO:0007669"/>
    <property type="project" value="UniProtKB-UniRule"/>
</dbReference>
<dbReference type="GO" id="GO:0004594">
    <property type="term" value="F:pantothenate kinase activity"/>
    <property type="evidence" value="ECO:0007669"/>
    <property type="project" value="UniProtKB-UniRule"/>
</dbReference>
<evidence type="ECO:0000313" key="17">
    <source>
        <dbReference type="EMBL" id="SET60541.1"/>
    </source>
</evidence>
<name>A0A1I0FQU3_9FIRM</name>
<dbReference type="InterPro" id="IPR004619">
    <property type="entry name" value="Type_III_PanK"/>
</dbReference>
<evidence type="ECO:0000256" key="14">
    <source>
        <dbReference type="ARBA" id="ARBA00038036"/>
    </source>
</evidence>
<dbReference type="SUPFAM" id="SSF53067">
    <property type="entry name" value="Actin-like ATPase domain"/>
    <property type="match status" value="2"/>
</dbReference>
<keyword evidence="11 16" id="KW-0067">ATP-binding</keyword>
<keyword evidence="10 16" id="KW-0418">Kinase</keyword>
<keyword evidence="12 16" id="KW-0630">Potassium</keyword>
<gene>
    <name evidence="16" type="primary">coaX</name>
    <name evidence="17" type="ORF">SAMN04487771_102735</name>
</gene>
<comment type="subcellular location">
    <subcellularLocation>
        <location evidence="3 16">Cytoplasm</location>
    </subcellularLocation>
</comment>
<feature type="binding site" evidence="16">
    <location>
        <position position="184"/>
    </location>
    <ligand>
        <name>substrate</name>
    </ligand>
</feature>
<dbReference type="GO" id="GO:0046872">
    <property type="term" value="F:metal ion binding"/>
    <property type="evidence" value="ECO:0007669"/>
    <property type="project" value="UniProtKB-KW"/>
</dbReference>
<dbReference type="STRING" id="1526.SAMN02910262_00778"/>
<dbReference type="NCBIfam" id="TIGR00671">
    <property type="entry name" value="baf"/>
    <property type="match status" value="1"/>
</dbReference>
<comment type="caution">
    <text evidence="16">Lacks conserved residue(s) required for the propagation of feature annotation.</text>
</comment>
<evidence type="ECO:0000256" key="16">
    <source>
        <dbReference type="HAMAP-Rule" id="MF_01274"/>
    </source>
</evidence>
<feature type="binding site" evidence="16">
    <location>
        <position position="132"/>
    </location>
    <ligand>
        <name>ATP</name>
        <dbReference type="ChEBI" id="CHEBI:30616"/>
    </ligand>
</feature>